<feature type="region of interest" description="Disordered" evidence="1">
    <location>
        <begin position="1"/>
        <end position="183"/>
    </location>
</feature>
<keyword evidence="4" id="KW-1185">Reference proteome</keyword>
<reference evidence="3 4" key="1">
    <citation type="journal article" date="2016" name="Mol. Biol. Evol.">
        <title>Comparative Genomics of Early-Diverging Mushroom-Forming Fungi Provides Insights into the Origins of Lignocellulose Decay Capabilities.</title>
        <authorList>
            <person name="Nagy L.G."/>
            <person name="Riley R."/>
            <person name="Tritt A."/>
            <person name="Adam C."/>
            <person name="Daum C."/>
            <person name="Floudas D."/>
            <person name="Sun H."/>
            <person name="Yadav J.S."/>
            <person name="Pangilinan J."/>
            <person name="Larsson K.H."/>
            <person name="Matsuura K."/>
            <person name="Barry K."/>
            <person name="Labutti K."/>
            <person name="Kuo R."/>
            <person name="Ohm R.A."/>
            <person name="Bhattacharya S.S."/>
            <person name="Shirouzu T."/>
            <person name="Yoshinaga Y."/>
            <person name="Martin F.M."/>
            <person name="Grigoriev I.V."/>
            <person name="Hibbett D.S."/>
        </authorList>
    </citation>
    <scope>NUCLEOTIDE SEQUENCE [LARGE SCALE GENOMIC DNA]</scope>
    <source>
        <strain evidence="3 4">HHB12029</strain>
    </source>
</reference>
<feature type="transmembrane region" description="Helical" evidence="2">
    <location>
        <begin position="682"/>
        <end position="699"/>
    </location>
</feature>
<feature type="compositionally biased region" description="Basic and acidic residues" evidence="1">
    <location>
        <begin position="167"/>
        <end position="183"/>
    </location>
</feature>
<evidence type="ECO:0000313" key="4">
    <source>
        <dbReference type="Proteomes" id="UP000077266"/>
    </source>
</evidence>
<protein>
    <submittedName>
        <fullName evidence="3">Uncharacterized protein</fullName>
    </submittedName>
</protein>
<feature type="transmembrane region" description="Helical" evidence="2">
    <location>
        <begin position="609"/>
        <end position="633"/>
    </location>
</feature>
<keyword evidence="2" id="KW-0812">Transmembrane</keyword>
<sequence length="748" mass="80454">MKGFRSRVSSAMRKDNSTNGTSSSSKTTPSRSASGDASPLSSRFGSGRSNGTESPKPRRTVSRSSTGSTSSLSAKAAPKTEQSKEKDPFADNAPAVVQEPSSMSDPDQQARAPEAPAPAPPEASTAAPEPPTQVEPEAPTPPPMSPPQPRPIAMVWDVQPLAINTDDVPRRGEPKPKASDESFVKLPEEDGVEMHDLQMPDPLTVASANPFLDQPESPPTLAIPVPTKPGNGKSVSFLQTVQEISPVSDFTSSQMPSPAVDVPPSSIGASPNATWNWTEHILPDTSYYYTLPMHLSPTRSPVVTDMDLRAPHTLRLVEAYLRTITPLGPSVDPNTPPPPMPEPATPSEAGKTTWQQVLGVTPSMPSPLTPNRGGLVEVYLRNVASRASSKGVGQDEFVPLTMYVRHGARSVSAQLSEDGPRSLSDAERLDQETQYWRFMETHPAHVALPDSATEEAFEALTWSYTDRVLQSYTAARVGSPFSERECHELLELLRGLNGAPKFRQATHTRIVSKIHLRMAQWRQQFVSLGDSGGYPPRKSNASFSQMSVMDSPGTRAAVPFKGTFLRFFFGVLCLGIPYLFYSASNKRHELVDDEDNGSGNGWNWRNATALVTTAAVCLVGAVMLSVSVTFLALPGLERLARILAMVSVICSLGSLAASFLVMPRRPGSAVTFTRARALPAVLLAYAVASFVGATIAYAADSAVQQSQRDMTWWIVVGVWAVLATVLAVAAWTLRTPSSSRGAYRALPS</sequence>
<organism evidence="3 4">
    <name type="scientific">Exidia glandulosa HHB12029</name>
    <dbReference type="NCBI Taxonomy" id="1314781"/>
    <lineage>
        <taxon>Eukaryota</taxon>
        <taxon>Fungi</taxon>
        <taxon>Dikarya</taxon>
        <taxon>Basidiomycota</taxon>
        <taxon>Agaricomycotina</taxon>
        <taxon>Agaricomycetes</taxon>
        <taxon>Auriculariales</taxon>
        <taxon>Exidiaceae</taxon>
        <taxon>Exidia</taxon>
    </lineage>
</organism>
<feature type="compositionally biased region" description="Low complexity" evidence="1">
    <location>
        <begin position="17"/>
        <end position="34"/>
    </location>
</feature>
<dbReference type="InParanoid" id="A0A165BXQ2"/>
<feature type="compositionally biased region" description="Low complexity" evidence="1">
    <location>
        <begin position="62"/>
        <end position="73"/>
    </location>
</feature>
<keyword evidence="2" id="KW-1133">Transmembrane helix</keyword>
<feature type="compositionally biased region" description="Polar residues" evidence="1">
    <location>
        <begin position="39"/>
        <end position="53"/>
    </location>
</feature>
<dbReference type="EMBL" id="KV426392">
    <property type="protein sequence ID" value="KZV81438.1"/>
    <property type="molecule type" value="Genomic_DNA"/>
</dbReference>
<gene>
    <name evidence="3" type="ORF">EXIGLDRAFT_384497</name>
</gene>
<evidence type="ECO:0000256" key="2">
    <source>
        <dbReference type="SAM" id="Phobius"/>
    </source>
</evidence>
<dbReference type="OrthoDB" id="3245306at2759"/>
<keyword evidence="2" id="KW-0472">Membrane</keyword>
<accession>A0A165BXQ2</accession>
<feature type="region of interest" description="Disordered" evidence="1">
    <location>
        <begin position="327"/>
        <end position="349"/>
    </location>
</feature>
<dbReference type="STRING" id="1314781.A0A165BXQ2"/>
<feature type="transmembrane region" description="Helical" evidence="2">
    <location>
        <begin position="639"/>
        <end position="661"/>
    </location>
</feature>
<proteinExistence type="predicted"/>
<feature type="compositionally biased region" description="Pro residues" evidence="1">
    <location>
        <begin position="334"/>
        <end position="344"/>
    </location>
</feature>
<name>A0A165BXQ2_EXIGL</name>
<evidence type="ECO:0000256" key="1">
    <source>
        <dbReference type="SAM" id="MobiDB-lite"/>
    </source>
</evidence>
<feature type="compositionally biased region" description="Pro residues" evidence="1">
    <location>
        <begin position="128"/>
        <end position="150"/>
    </location>
</feature>
<evidence type="ECO:0000313" key="3">
    <source>
        <dbReference type="EMBL" id="KZV81438.1"/>
    </source>
</evidence>
<dbReference type="AlphaFoldDB" id="A0A165BXQ2"/>
<feature type="transmembrane region" description="Helical" evidence="2">
    <location>
        <begin position="564"/>
        <end position="581"/>
    </location>
</feature>
<feature type="transmembrane region" description="Helical" evidence="2">
    <location>
        <begin position="711"/>
        <end position="733"/>
    </location>
</feature>
<dbReference type="Proteomes" id="UP000077266">
    <property type="component" value="Unassembled WGS sequence"/>
</dbReference>